<evidence type="ECO:0000313" key="1">
    <source>
        <dbReference type="EMBL" id="APR04005.1"/>
    </source>
</evidence>
<name>A0A1H5SUX7_9RHOO</name>
<dbReference type="AlphaFoldDB" id="A0A1H5SUX7"/>
<keyword evidence="2" id="KW-1185">Reference proteome</keyword>
<evidence type="ECO:0000313" key="2">
    <source>
        <dbReference type="Proteomes" id="UP000185739"/>
    </source>
</evidence>
<dbReference type="EMBL" id="CP018839">
    <property type="protein sequence ID" value="APR04005.1"/>
    <property type="molecule type" value="Genomic_DNA"/>
</dbReference>
<protein>
    <submittedName>
        <fullName evidence="1">Membrane protein</fullName>
    </submittedName>
</protein>
<gene>
    <name evidence="1" type="ORF">Tchl_1146</name>
</gene>
<accession>A0A1H5SUX7</accession>
<dbReference type="OrthoDB" id="7238323at2"/>
<dbReference type="Pfam" id="PF03929">
    <property type="entry name" value="PepSY_TM"/>
    <property type="match status" value="1"/>
</dbReference>
<organism evidence="1 2">
    <name type="scientific">Thauera chlorobenzoica</name>
    <dbReference type="NCBI Taxonomy" id="96773"/>
    <lineage>
        <taxon>Bacteria</taxon>
        <taxon>Pseudomonadati</taxon>
        <taxon>Pseudomonadota</taxon>
        <taxon>Betaproteobacteria</taxon>
        <taxon>Rhodocyclales</taxon>
        <taxon>Zoogloeaceae</taxon>
        <taxon>Thauera</taxon>
    </lineage>
</organism>
<reference evidence="1 2" key="1">
    <citation type="submission" date="2016-12" db="EMBL/GenBank/DDBJ databases">
        <title>Complete genome sequence of Thauera chlorobenzoica, a Betaproteobacterium degrading haloaromatics anaerobically to CO2 and halides.</title>
        <authorList>
            <person name="Goris T."/>
            <person name="Mergelsberg M."/>
            <person name="Boll M."/>
        </authorList>
    </citation>
    <scope>NUCLEOTIDE SEQUENCE [LARGE SCALE GENOMIC DNA]</scope>
    <source>
        <strain evidence="1 2">3CB1</strain>
    </source>
</reference>
<dbReference type="RefSeq" id="WP_075147549.1">
    <property type="nucleotide sequence ID" value="NZ_CP018839.1"/>
</dbReference>
<dbReference type="PANTHER" id="PTHR34219">
    <property type="entry name" value="IRON-REGULATED INNER MEMBRANE PROTEIN-RELATED"/>
    <property type="match status" value="1"/>
</dbReference>
<dbReference type="PANTHER" id="PTHR34219:SF4">
    <property type="entry name" value="PEPSY DOMAIN-CONTAINING PROTEIN"/>
    <property type="match status" value="1"/>
</dbReference>
<dbReference type="Proteomes" id="UP000185739">
    <property type="component" value="Chromosome"/>
</dbReference>
<dbReference type="InterPro" id="IPR005625">
    <property type="entry name" value="PepSY-ass_TM"/>
</dbReference>
<dbReference type="KEGG" id="tcl:Tchl_1146"/>
<sequence>MSTIGKALLGLHAWGGLVFGWLLVPIFVAGSIAVFEPEVSHWMQPELTAPQFSRGEAVARAEARLREVAADAAVWRVRLPNGREPTVGIGWGSDPRQLAEETLDAASGRPLNPRATHGGHFFNEFHAELMAGTAGKWLVGAVGIVMLAAIVSGVLVHHRILRDFFTFRPWAGRRRAWLDAHNLAGVATLPFLLMITWTGVVILAETFMPAATHVLYDGKARANRAEVVKSFARKPAGEAAAMKPLVDHFAAAEALLGTGTVSNLLVRHPDDRGGLVQALRHVDDRLSAVADHVTFDAATGEVFGQQTEWNAMAYAYRAQVGLHVVHYGGPALRWLYFVSGLLGAAMMAAGIVLFERKRRQRVGDARGQRLIEALGVASVAGGCVALLAYLWAARLLPAELEARAGREVLCFLVVWAATLLHALWRGAASGGHGPARTWREQLLLAAALALALPALDFVTALQPIDALRLGVDLTALAGGGLLLVCVRFFPAAIPAQPVLAGAES</sequence>
<dbReference type="STRING" id="96773.Tchl_1146"/>
<proteinExistence type="predicted"/>